<evidence type="ECO:0000313" key="3">
    <source>
        <dbReference type="EMBL" id="KAG6472207.1"/>
    </source>
</evidence>
<feature type="domain" description="HAT C-terminal dimerisation" evidence="2">
    <location>
        <begin position="153"/>
        <end position="236"/>
    </location>
</feature>
<dbReference type="EMBL" id="JACMSC010000020">
    <property type="protein sequence ID" value="KAG6472207.1"/>
    <property type="molecule type" value="Genomic_DNA"/>
</dbReference>
<dbReference type="Proteomes" id="UP000734854">
    <property type="component" value="Unassembled WGS sequence"/>
</dbReference>
<dbReference type="InterPro" id="IPR012337">
    <property type="entry name" value="RNaseH-like_sf"/>
</dbReference>
<proteinExistence type="predicted"/>
<evidence type="ECO:0000313" key="4">
    <source>
        <dbReference type="Proteomes" id="UP000734854"/>
    </source>
</evidence>
<dbReference type="SUPFAM" id="SSF53098">
    <property type="entry name" value="Ribonuclease H-like"/>
    <property type="match status" value="1"/>
</dbReference>
<keyword evidence="4" id="KW-1185">Reference proteome</keyword>
<comment type="caution">
    <text evidence="3">The sequence shown here is derived from an EMBL/GenBank/DDBJ whole genome shotgun (WGS) entry which is preliminary data.</text>
</comment>
<sequence>MVAKGSRVGVGEGEGVGGLALLRYRRRDSRVSGGSTASPPPLLEDQAQLLLLSLLVPCAYCLFCIIGVESSWWPYYLPRESNIKEVQRLLYAIYKEYSNAAIEKFQGSKSNSESQDSNTSIQSNKEHTTFSSRWTEFSSYLKEIEMIQPEKSELDVYLEEGCHRHNPNDAFNALGWWKLNTYKFLVLLTLARDILAIPISTVASEATFSAEGYVIDKYRACLAPTTVEVLMCDGDWCQKRHEVTKKSKVNFGCNKRNGELLEWQKDGELWNGSMNG</sequence>
<reference evidence="3 4" key="1">
    <citation type="submission" date="2020-08" db="EMBL/GenBank/DDBJ databases">
        <title>Plant Genome Project.</title>
        <authorList>
            <person name="Zhang R.-G."/>
        </authorList>
    </citation>
    <scope>NUCLEOTIDE SEQUENCE [LARGE SCALE GENOMIC DNA]</scope>
    <source>
        <tissue evidence="3">Rhizome</tissue>
    </source>
</reference>
<accession>A0A8J5ECY1</accession>
<gene>
    <name evidence="3" type="ORF">ZIOFF_069666</name>
</gene>
<dbReference type="AlphaFoldDB" id="A0A8J5ECY1"/>
<dbReference type="PANTHER" id="PTHR23272">
    <property type="entry name" value="BED FINGER-RELATED"/>
    <property type="match status" value="1"/>
</dbReference>
<name>A0A8J5ECY1_ZINOF</name>
<dbReference type="GO" id="GO:0046983">
    <property type="term" value="F:protein dimerization activity"/>
    <property type="evidence" value="ECO:0007669"/>
    <property type="project" value="InterPro"/>
</dbReference>
<dbReference type="Pfam" id="PF05699">
    <property type="entry name" value="Dimer_Tnp_hAT"/>
    <property type="match status" value="1"/>
</dbReference>
<protein>
    <recommendedName>
        <fullName evidence="2">HAT C-terminal dimerisation domain-containing protein</fullName>
    </recommendedName>
</protein>
<dbReference type="InterPro" id="IPR008906">
    <property type="entry name" value="HATC_C_dom"/>
</dbReference>
<evidence type="ECO:0000259" key="2">
    <source>
        <dbReference type="Pfam" id="PF05699"/>
    </source>
</evidence>
<organism evidence="3 4">
    <name type="scientific">Zingiber officinale</name>
    <name type="common">Ginger</name>
    <name type="synonym">Amomum zingiber</name>
    <dbReference type="NCBI Taxonomy" id="94328"/>
    <lineage>
        <taxon>Eukaryota</taxon>
        <taxon>Viridiplantae</taxon>
        <taxon>Streptophyta</taxon>
        <taxon>Embryophyta</taxon>
        <taxon>Tracheophyta</taxon>
        <taxon>Spermatophyta</taxon>
        <taxon>Magnoliopsida</taxon>
        <taxon>Liliopsida</taxon>
        <taxon>Zingiberales</taxon>
        <taxon>Zingiberaceae</taxon>
        <taxon>Zingiber</taxon>
    </lineage>
</organism>
<dbReference type="PANTHER" id="PTHR23272:SF183">
    <property type="entry name" value="ZINC FINGER BED DOMAIN-CONTAINING PROTEIN RICESLEEPER 1-LIKE"/>
    <property type="match status" value="1"/>
</dbReference>
<evidence type="ECO:0000256" key="1">
    <source>
        <dbReference type="SAM" id="MobiDB-lite"/>
    </source>
</evidence>
<feature type="region of interest" description="Disordered" evidence="1">
    <location>
        <begin position="108"/>
        <end position="127"/>
    </location>
</feature>